<evidence type="ECO:0000256" key="1">
    <source>
        <dbReference type="SAM" id="Phobius"/>
    </source>
</evidence>
<keyword evidence="1" id="KW-0472">Membrane</keyword>
<dbReference type="EMBL" id="BTGU01000031">
    <property type="protein sequence ID" value="GMN49556.1"/>
    <property type="molecule type" value="Genomic_DNA"/>
</dbReference>
<dbReference type="Proteomes" id="UP001187192">
    <property type="component" value="Unassembled WGS sequence"/>
</dbReference>
<dbReference type="AlphaFoldDB" id="A0AA88DB03"/>
<dbReference type="Gramene" id="FCD_00021867-RA">
    <property type="protein sequence ID" value="FCD_00021867-RA:cds"/>
    <property type="gene ID" value="FCD_00021867"/>
</dbReference>
<feature type="transmembrane region" description="Helical" evidence="1">
    <location>
        <begin position="15"/>
        <end position="35"/>
    </location>
</feature>
<organism evidence="2 3">
    <name type="scientific">Ficus carica</name>
    <name type="common">Common fig</name>
    <dbReference type="NCBI Taxonomy" id="3494"/>
    <lineage>
        <taxon>Eukaryota</taxon>
        <taxon>Viridiplantae</taxon>
        <taxon>Streptophyta</taxon>
        <taxon>Embryophyta</taxon>
        <taxon>Tracheophyta</taxon>
        <taxon>Spermatophyta</taxon>
        <taxon>Magnoliopsida</taxon>
        <taxon>eudicotyledons</taxon>
        <taxon>Gunneridae</taxon>
        <taxon>Pentapetalae</taxon>
        <taxon>rosids</taxon>
        <taxon>fabids</taxon>
        <taxon>Rosales</taxon>
        <taxon>Moraceae</taxon>
        <taxon>Ficeae</taxon>
        <taxon>Ficus</taxon>
    </lineage>
</organism>
<evidence type="ECO:0000313" key="3">
    <source>
        <dbReference type="Proteomes" id="UP001187192"/>
    </source>
</evidence>
<reference evidence="2" key="1">
    <citation type="submission" date="2023-07" db="EMBL/GenBank/DDBJ databases">
        <title>draft genome sequence of fig (Ficus carica).</title>
        <authorList>
            <person name="Takahashi T."/>
            <person name="Nishimura K."/>
        </authorList>
    </citation>
    <scope>NUCLEOTIDE SEQUENCE</scope>
</reference>
<dbReference type="PANTHER" id="PTHR34268:SF8">
    <property type="entry name" value="FAE DOMAIN-CONTAINING PROTEIN"/>
    <property type="match status" value="1"/>
</dbReference>
<keyword evidence="3" id="KW-1185">Reference proteome</keyword>
<sequence>MATETDLIDVVLKGVVFVMVQALVYVILSSSSNLFSRNKNMRSFSFKPARSSSINRILASISDLPLGGDQPLASPTTTTTTTQFSSAKDDQFFPADNNATECSYS</sequence>
<accession>A0AA88DB03</accession>
<comment type="caution">
    <text evidence="2">The sequence shown here is derived from an EMBL/GenBank/DDBJ whole genome shotgun (WGS) entry which is preliminary data.</text>
</comment>
<evidence type="ECO:0000313" key="2">
    <source>
        <dbReference type="EMBL" id="GMN49556.1"/>
    </source>
</evidence>
<name>A0AA88DB03_FICCA</name>
<protein>
    <submittedName>
        <fullName evidence="2">Uncharacterized protein</fullName>
    </submittedName>
</protein>
<proteinExistence type="predicted"/>
<dbReference type="PANTHER" id="PTHR34268">
    <property type="entry name" value="OS01G0321850 PROTEIN"/>
    <property type="match status" value="1"/>
</dbReference>
<keyword evidence="1" id="KW-1133">Transmembrane helix</keyword>
<keyword evidence="1" id="KW-0812">Transmembrane</keyword>
<gene>
    <name evidence="2" type="ORF">TIFTF001_018734</name>
</gene>